<proteinExistence type="predicted"/>
<evidence type="ECO:0000313" key="1">
    <source>
        <dbReference type="EMBL" id="SPE17345.1"/>
    </source>
</evidence>
<dbReference type="AlphaFoldDB" id="A0A2N9L306"/>
<evidence type="ECO:0000313" key="2">
    <source>
        <dbReference type="Proteomes" id="UP000239735"/>
    </source>
</evidence>
<sequence>MTGDFNKANCSEFQAHLPELIGTGEDVSAHPHLQSCELCRALLADLETIADAARQLFPSAEPSDQVWEHIESAIKKDEDGGMEPGMAPGGR</sequence>
<protein>
    <recommendedName>
        <fullName evidence="3">Zinc-finger domain-containing protein</fullName>
    </recommendedName>
</protein>
<accession>A0A2N9L306</accession>
<evidence type="ECO:0008006" key="3">
    <source>
        <dbReference type="Google" id="ProtNLM"/>
    </source>
</evidence>
<dbReference type="EMBL" id="OKRB01000001">
    <property type="protein sequence ID" value="SPE17345.1"/>
    <property type="molecule type" value="Genomic_DNA"/>
</dbReference>
<dbReference type="Proteomes" id="UP000239735">
    <property type="component" value="Unassembled WGS sequence"/>
</dbReference>
<organism evidence="1 2">
    <name type="scientific">Candidatus Sulfuritelmatomonas gaucii</name>
    <dbReference type="NCBI Taxonomy" id="2043161"/>
    <lineage>
        <taxon>Bacteria</taxon>
        <taxon>Pseudomonadati</taxon>
        <taxon>Acidobacteriota</taxon>
        <taxon>Terriglobia</taxon>
        <taxon>Terriglobales</taxon>
        <taxon>Acidobacteriaceae</taxon>
        <taxon>Candidatus Sulfuritelmatomonas</taxon>
    </lineage>
</organism>
<reference evidence="2" key="1">
    <citation type="submission" date="2018-02" db="EMBL/GenBank/DDBJ databases">
        <authorList>
            <person name="Hausmann B."/>
        </authorList>
    </citation>
    <scope>NUCLEOTIDE SEQUENCE [LARGE SCALE GENOMIC DNA]</scope>
    <source>
        <strain evidence="2">Peat soil MAG SbA5</strain>
    </source>
</reference>
<dbReference type="Gene3D" id="1.10.10.1320">
    <property type="entry name" value="Anti-sigma factor, zinc-finger domain"/>
    <property type="match status" value="1"/>
</dbReference>
<dbReference type="OrthoDB" id="122957at2"/>
<name>A0A2N9L306_9BACT</name>
<gene>
    <name evidence="1" type="ORF">SBA5_10031</name>
</gene>
<dbReference type="InterPro" id="IPR041916">
    <property type="entry name" value="Anti_sigma_zinc_sf"/>
</dbReference>